<accession>A0ABP9S1W4</accession>
<keyword evidence="3 4" id="KW-0732">Signal</keyword>
<dbReference type="EMBL" id="BAABJQ010000014">
    <property type="protein sequence ID" value="GAA5190363.1"/>
    <property type="molecule type" value="Genomic_DNA"/>
</dbReference>
<evidence type="ECO:0000256" key="3">
    <source>
        <dbReference type="ARBA" id="ARBA00022729"/>
    </source>
</evidence>
<sequence length="439" mass="45737">MKRRIAVAAALAATLLGAAACGGKSSSSSDSLDGKGKTLKVWLMVDAQTGWPAVVDAANAKFKADTGASVTVEYQQWTNHLTKLDATLSGKSVPDVIELGNTEAAKYVFNGGFADITDKKGSFDNSADWLTGLSAPCESDGKLYCVPYYAGARVLIYRTDLFQAAGLKPPTTYDDLTADAQKLQAAHGSDPKFSAFYMPGAYWYAAMSWVYGSGGQIAQKGSDGKWKGTLEDPTAEAGLQKWVDLAKTYSKGDPTKNENDQDAVFAQGDSAMLYGNGWELGAVQSQHQDPNDPNSPMVDTAVKGKVAAVPLPGAAAGQNLPSFLGGSILGVAQKSKNAGLAAQWIKDFTGTSSQQALLAKGALPNATNLLDAAAQVSGNEATAGAAKNSWFTPNAPTWADVEKANILQQALVNMVTGKQSVDAAAKAADTQITSTLNAS</sequence>
<organism evidence="5 6">
    <name type="scientific">Rugosimonospora acidiphila</name>
    <dbReference type="NCBI Taxonomy" id="556531"/>
    <lineage>
        <taxon>Bacteria</taxon>
        <taxon>Bacillati</taxon>
        <taxon>Actinomycetota</taxon>
        <taxon>Actinomycetes</taxon>
        <taxon>Micromonosporales</taxon>
        <taxon>Micromonosporaceae</taxon>
        <taxon>Rugosimonospora</taxon>
    </lineage>
</organism>
<feature type="signal peptide" evidence="4">
    <location>
        <begin position="1"/>
        <end position="20"/>
    </location>
</feature>
<evidence type="ECO:0000256" key="4">
    <source>
        <dbReference type="SAM" id="SignalP"/>
    </source>
</evidence>
<evidence type="ECO:0000256" key="1">
    <source>
        <dbReference type="ARBA" id="ARBA00008520"/>
    </source>
</evidence>
<dbReference type="Proteomes" id="UP001501570">
    <property type="component" value="Unassembled WGS sequence"/>
</dbReference>
<evidence type="ECO:0000313" key="6">
    <source>
        <dbReference type="Proteomes" id="UP001501570"/>
    </source>
</evidence>
<comment type="caution">
    <text evidence="5">The sequence shown here is derived from an EMBL/GenBank/DDBJ whole genome shotgun (WGS) entry which is preliminary data.</text>
</comment>
<dbReference type="PANTHER" id="PTHR30061:SF50">
    <property type="entry name" value="MALTOSE_MALTODEXTRIN-BINDING PERIPLASMIC PROTEIN"/>
    <property type="match status" value="1"/>
</dbReference>
<dbReference type="InterPro" id="IPR006059">
    <property type="entry name" value="SBP"/>
</dbReference>
<dbReference type="Gene3D" id="3.40.190.10">
    <property type="entry name" value="Periplasmic binding protein-like II"/>
    <property type="match status" value="2"/>
</dbReference>
<dbReference type="PANTHER" id="PTHR30061">
    <property type="entry name" value="MALTOSE-BINDING PERIPLASMIC PROTEIN"/>
    <property type="match status" value="1"/>
</dbReference>
<keyword evidence="2" id="KW-0813">Transport</keyword>
<dbReference type="SUPFAM" id="SSF53850">
    <property type="entry name" value="Periplasmic binding protein-like II"/>
    <property type="match status" value="1"/>
</dbReference>
<evidence type="ECO:0000256" key="2">
    <source>
        <dbReference type="ARBA" id="ARBA00022448"/>
    </source>
</evidence>
<dbReference type="PROSITE" id="PS51257">
    <property type="entry name" value="PROKAR_LIPOPROTEIN"/>
    <property type="match status" value="1"/>
</dbReference>
<proteinExistence type="inferred from homology"/>
<keyword evidence="6" id="KW-1185">Reference proteome</keyword>
<feature type="chain" id="PRO_5046535398" evidence="4">
    <location>
        <begin position="21"/>
        <end position="439"/>
    </location>
</feature>
<reference evidence="6" key="1">
    <citation type="journal article" date="2019" name="Int. J. Syst. Evol. Microbiol.">
        <title>The Global Catalogue of Microorganisms (GCM) 10K type strain sequencing project: providing services to taxonomists for standard genome sequencing and annotation.</title>
        <authorList>
            <consortium name="The Broad Institute Genomics Platform"/>
            <consortium name="The Broad Institute Genome Sequencing Center for Infectious Disease"/>
            <person name="Wu L."/>
            <person name="Ma J."/>
        </authorList>
    </citation>
    <scope>NUCLEOTIDE SEQUENCE [LARGE SCALE GENOMIC DNA]</scope>
    <source>
        <strain evidence="6">JCM 18304</strain>
    </source>
</reference>
<dbReference type="RefSeq" id="WP_345632598.1">
    <property type="nucleotide sequence ID" value="NZ_BAABJQ010000014.1"/>
</dbReference>
<gene>
    <name evidence="5" type="ORF">GCM10023322_45310</name>
</gene>
<evidence type="ECO:0000313" key="5">
    <source>
        <dbReference type="EMBL" id="GAA5190363.1"/>
    </source>
</evidence>
<comment type="similarity">
    <text evidence="1">Belongs to the bacterial solute-binding protein 1 family.</text>
</comment>
<name>A0ABP9S1W4_9ACTN</name>
<dbReference type="Pfam" id="PF13416">
    <property type="entry name" value="SBP_bac_8"/>
    <property type="match status" value="1"/>
</dbReference>
<protein>
    <submittedName>
        <fullName evidence="5">Extracellular solute-binding protein</fullName>
    </submittedName>
</protein>